<organism evidence="2 3">
    <name type="scientific">Protea cynaroides</name>
    <dbReference type="NCBI Taxonomy" id="273540"/>
    <lineage>
        <taxon>Eukaryota</taxon>
        <taxon>Viridiplantae</taxon>
        <taxon>Streptophyta</taxon>
        <taxon>Embryophyta</taxon>
        <taxon>Tracheophyta</taxon>
        <taxon>Spermatophyta</taxon>
        <taxon>Magnoliopsida</taxon>
        <taxon>Proteales</taxon>
        <taxon>Proteaceae</taxon>
        <taxon>Protea</taxon>
    </lineage>
</organism>
<name>A0A9Q0KTB6_9MAGN</name>
<comment type="caution">
    <text evidence="2">The sequence shown here is derived from an EMBL/GenBank/DDBJ whole genome shotgun (WGS) entry which is preliminary data.</text>
</comment>
<feature type="compositionally biased region" description="Basic and acidic residues" evidence="1">
    <location>
        <begin position="1"/>
        <end position="10"/>
    </location>
</feature>
<protein>
    <submittedName>
        <fullName evidence="2">Uncharacterized protein</fullName>
    </submittedName>
</protein>
<reference evidence="2" key="1">
    <citation type="journal article" date="2023" name="Plant J.">
        <title>The genome of the king protea, Protea cynaroides.</title>
        <authorList>
            <person name="Chang J."/>
            <person name="Duong T.A."/>
            <person name="Schoeman C."/>
            <person name="Ma X."/>
            <person name="Roodt D."/>
            <person name="Barker N."/>
            <person name="Li Z."/>
            <person name="Van de Peer Y."/>
            <person name="Mizrachi E."/>
        </authorList>
    </citation>
    <scope>NUCLEOTIDE SEQUENCE</scope>
    <source>
        <tissue evidence="2">Young leaves</tissue>
    </source>
</reference>
<dbReference type="PANTHER" id="PTHR33647:SF5">
    <property type="entry name" value="OS01G0793900 PROTEIN"/>
    <property type="match status" value="1"/>
</dbReference>
<evidence type="ECO:0000256" key="1">
    <source>
        <dbReference type="SAM" id="MobiDB-lite"/>
    </source>
</evidence>
<dbReference type="PANTHER" id="PTHR33647">
    <property type="entry name" value="OS01G0793900 PROTEIN"/>
    <property type="match status" value="1"/>
</dbReference>
<proteinExistence type="predicted"/>
<dbReference type="OrthoDB" id="610799at2759"/>
<feature type="compositionally biased region" description="Basic and acidic residues" evidence="1">
    <location>
        <begin position="28"/>
        <end position="60"/>
    </location>
</feature>
<accession>A0A9Q0KTB6</accession>
<dbReference type="Proteomes" id="UP001141806">
    <property type="component" value="Unassembled WGS sequence"/>
</dbReference>
<keyword evidence="3" id="KW-1185">Reference proteome</keyword>
<sequence>MGNCCRHESSEEMEWGGDDWGSQQLPEKVFKNEKSTGFDEEKKEEDHPEKILQKNNRGEVDSGGATEVKITITKKQLEELLGIVNVRGLSVQEMLSQLMSVDSRHHQVHQRSWRPSLQTIPE</sequence>
<evidence type="ECO:0000313" key="2">
    <source>
        <dbReference type="EMBL" id="KAJ4976331.1"/>
    </source>
</evidence>
<feature type="region of interest" description="Disordered" evidence="1">
    <location>
        <begin position="1"/>
        <end position="65"/>
    </location>
</feature>
<evidence type="ECO:0000313" key="3">
    <source>
        <dbReference type="Proteomes" id="UP001141806"/>
    </source>
</evidence>
<dbReference type="EMBL" id="JAMYWD010000003">
    <property type="protein sequence ID" value="KAJ4976331.1"/>
    <property type="molecule type" value="Genomic_DNA"/>
</dbReference>
<dbReference type="AlphaFoldDB" id="A0A9Q0KTB6"/>
<gene>
    <name evidence="2" type="ORF">NE237_001437</name>
</gene>